<dbReference type="AlphaFoldDB" id="A0A7C1FW88"/>
<name>A0A7C1FW88_9CHLR</name>
<dbReference type="PROSITE" id="PS51257">
    <property type="entry name" value="PROKAR_LIPOPROTEIN"/>
    <property type="match status" value="1"/>
</dbReference>
<dbReference type="InterPro" id="IPR050490">
    <property type="entry name" value="Bact_solute-bd_prot1"/>
</dbReference>
<feature type="chain" id="PRO_5028259474" evidence="4">
    <location>
        <begin position="21"/>
        <end position="505"/>
    </location>
</feature>
<dbReference type="InterPro" id="IPR006059">
    <property type="entry name" value="SBP"/>
</dbReference>
<evidence type="ECO:0000256" key="3">
    <source>
        <dbReference type="ARBA" id="ARBA00022729"/>
    </source>
</evidence>
<dbReference type="Gene3D" id="3.40.190.10">
    <property type="entry name" value="Periplasmic binding protein-like II"/>
    <property type="match status" value="2"/>
</dbReference>
<gene>
    <name evidence="5" type="ORF">ENQ20_16325</name>
</gene>
<dbReference type="PANTHER" id="PTHR43649:SF34">
    <property type="entry name" value="ABC TRANSPORTER PERIPLASMIC-BINDING PROTEIN YCJN-RELATED"/>
    <property type="match status" value="1"/>
</dbReference>
<evidence type="ECO:0000256" key="1">
    <source>
        <dbReference type="ARBA" id="ARBA00008520"/>
    </source>
</evidence>
<dbReference type="SUPFAM" id="SSF53850">
    <property type="entry name" value="Periplasmic binding protein-like II"/>
    <property type="match status" value="1"/>
</dbReference>
<sequence>MFRRQFWLPMLLLLTISALIGGCAVPGVQPPTVGEVGVEAKPFAGQKVVVVTQTGRSIGGPVEDHAPEWEALTGGEVELQQFAFGELFEKIITAFETGAAAYDVLIFPANWAGDFMAPGYLEPIPQEMLDRLEPDDIIPLYRERITAWGDTVYALPYDGDAHMLYYRKDLVNPESPYAAEFQERYGYPLDEPKTWSEYYNIAEFFHGRVVETGGEMAPIAGVAEAQRRNAQSYWVFLSHAAGYGKVPGNPCFFFTCDDMTPLVNTPGWVQALNDYIRSRDLGPAEQLQWDVADTRVHFPAGVAVLNIDWGDVGPISYNPDASVIVGKTGFGVLPGGDRYWDYTRSEWVEEVNVAPFIAFGGWIIGVSANSQVKEAALDFAAFMARPELVKQLAVTPDTGINPSRYSQLEDIDLWLNAGFDREGAEDYLAAIRETIAHPNAVLDLRIRGSAEYMNVLDTEISRALANEITPQEALDNVAAAWQEITDRLGREEQLRQYRNAVGYTE</sequence>
<evidence type="ECO:0000256" key="2">
    <source>
        <dbReference type="ARBA" id="ARBA00022448"/>
    </source>
</evidence>
<evidence type="ECO:0000256" key="4">
    <source>
        <dbReference type="SAM" id="SignalP"/>
    </source>
</evidence>
<feature type="signal peptide" evidence="4">
    <location>
        <begin position="1"/>
        <end position="20"/>
    </location>
</feature>
<proteinExistence type="inferred from homology"/>
<evidence type="ECO:0000313" key="5">
    <source>
        <dbReference type="EMBL" id="HDX33031.1"/>
    </source>
</evidence>
<dbReference type="PANTHER" id="PTHR43649">
    <property type="entry name" value="ARABINOSE-BINDING PROTEIN-RELATED"/>
    <property type="match status" value="1"/>
</dbReference>
<dbReference type="EMBL" id="DSMG01000167">
    <property type="protein sequence ID" value="HDX33031.1"/>
    <property type="molecule type" value="Genomic_DNA"/>
</dbReference>
<comment type="caution">
    <text evidence="5">The sequence shown here is derived from an EMBL/GenBank/DDBJ whole genome shotgun (WGS) entry which is preliminary data.</text>
</comment>
<comment type="similarity">
    <text evidence="1">Belongs to the bacterial solute-binding protein 1 family.</text>
</comment>
<reference evidence="5" key="1">
    <citation type="journal article" date="2020" name="mSystems">
        <title>Genome- and Community-Level Interaction Insights into Carbon Utilization and Element Cycling Functions of Hydrothermarchaeota in Hydrothermal Sediment.</title>
        <authorList>
            <person name="Zhou Z."/>
            <person name="Liu Y."/>
            <person name="Xu W."/>
            <person name="Pan J."/>
            <person name="Luo Z.H."/>
            <person name="Li M."/>
        </authorList>
    </citation>
    <scope>NUCLEOTIDE SEQUENCE [LARGE SCALE GENOMIC DNA]</scope>
    <source>
        <strain evidence="5">SpSt-289</strain>
    </source>
</reference>
<keyword evidence="3 4" id="KW-0732">Signal</keyword>
<organism evidence="5">
    <name type="scientific">Caldilinea aerophila</name>
    <dbReference type="NCBI Taxonomy" id="133453"/>
    <lineage>
        <taxon>Bacteria</taxon>
        <taxon>Bacillati</taxon>
        <taxon>Chloroflexota</taxon>
        <taxon>Caldilineae</taxon>
        <taxon>Caldilineales</taxon>
        <taxon>Caldilineaceae</taxon>
        <taxon>Caldilinea</taxon>
    </lineage>
</organism>
<protein>
    <submittedName>
        <fullName evidence="5">Extracellular solute-binding protein</fullName>
    </submittedName>
</protein>
<accession>A0A7C1FW88</accession>
<dbReference type="Pfam" id="PF01547">
    <property type="entry name" value="SBP_bac_1"/>
    <property type="match status" value="1"/>
</dbReference>
<keyword evidence="2" id="KW-0813">Transport</keyword>